<evidence type="ECO:0000256" key="1">
    <source>
        <dbReference type="SAM" id="MobiDB-lite"/>
    </source>
</evidence>
<sequence>MKGLAGLARQALPSCLLCCQPEPNASLPWLSAKCLDVIDRSFARPAKSRRLEACFSLWHAYQVKRIQGPGPKPLYSRRFLHRVFARALKSGMELPGQAGEDGVDAARVDRELRGLRKRVVANGANGHRQREAQASDDGADPEPWFQEHRLDPLDPRAVQFQQDQSRWFHLAPDGDSKGLITRRDSSRWLAWSLFSCELEELEEEHRLLHSGKVGAADQAETSLADKYHTLDDAVIELGGDNGKDSGEKVDDPDVHKVMASPREWSSTDEGTRLDFVRKARRIIEARQGFAYPLTRGGPPGPAHEIDDEGRAPGASSIITHSMRLTIDPVRVSPRPFLMYCMTQSLSTLTLLFAIHLGGFQLKTQGRLSYLIKVPRNWTPEKAADPRNKGKYRPTIFLHGLGIGLAQYHSLVQQLGASKVAETHPLMIPLQPHTSQNLFSKHFLHPLGHHEMVRCLRVAMRDLGWESVQILSHSMGTIVHSWLLKSLGEKVERSCFVDPVCVRLWIPDVAGNFVYAPPPTSVALLMRYFVGLELGTANTLCRYFDWASAIVWPEDEIPHLTDRHRTTIFLAGEDAILSCEATRRYLLEHGMKEAAHGELLMKDGPGMKVIMGWLAEEDEWLEEDPTSTDAAL</sequence>
<evidence type="ECO:0000313" key="3">
    <source>
        <dbReference type="Proteomes" id="UP000245884"/>
    </source>
</evidence>
<dbReference type="Proteomes" id="UP000245884">
    <property type="component" value="Unassembled WGS sequence"/>
</dbReference>
<dbReference type="PANTHER" id="PTHR37471:SF1">
    <property type="entry name" value="AB HYDROLASE-1 DOMAIN-CONTAINING PROTEIN"/>
    <property type="match status" value="1"/>
</dbReference>
<feature type="region of interest" description="Disordered" evidence="1">
    <location>
        <begin position="119"/>
        <end position="142"/>
    </location>
</feature>
<evidence type="ECO:0000313" key="2">
    <source>
        <dbReference type="EMBL" id="PWN30550.1"/>
    </source>
</evidence>
<dbReference type="InterPro" id="IPR029058">
    <property type="entry name" value="AB_hydrolase_fold"/>
</dbReference>
<name>A0A316UZ26_9BASI</name>
<dbReference type="STRING" id="1569628.A0A316UZ26"/>
<organism evidence="2 3">
    <name type="scientific">Jaminaea rosea</name>
    <dbReference type="NCBI Taxonomy" id="1569628"/>
    <lineage>
        <taxon>Eukaryota</taxon>
        <taxon>Fungi</taxon>
        <taxon>Dikarya</taxon>
        <taxon>Basidiomycota</taxon>
        <taxon>Ustilaginomycotina</taxon>
        <taxon>Exobasidiomycetes</taxon>
        <taxon>Microstromatales</taxon>
        <taxon>Microstromatales incertae sedis</taxon>
        <taxon>Jaminaea</taxon>
    </lineage>
</organism>
<dbReference type="PANTHER" id="PTHR37471">
    <property type="entry name" value="UNNAMED PRODUCT"/>
    <property type="match status" value="1"/>
</dbReference>
<dbReference type="SUPFAM" id="SSF53474">
    <property type="entry name" value="alpha/beta-Hydrolases"/>
    <property type="match status" value="1"/>
</dbReference>
<protein>
    <recommendedName>
        <fullName evidence="4">AB hydrolase-1 domain-containing protein</fullName>
    </recommendedName>
</protein>
<keyword evidence="3" id="KW-1185">Reference proteome</keyword>
<gene>
    <name evidence="2" type="ORF">BDZ90DRAFT_263593</name>
</gene>
<dbReference type="OrthoDB" id="6431331at2759"/>
<evidence type="ECO:0008006" key="4">
    <source>
        <dbReference type="Google" id="ProtNLM"/>
    </source>
</evidence>
<proteinExistence type="predicted"/>
<dbReference type="EMBL" id="KZ819662">
    <property type="protein sequence ID" value="PWN30550.1"/>
    <property type="molecule type" value="Genomic_DNA"/>
</dbReference>
<reference evidence="2 3" key="1">
    <citation type="journal article" date="2018" name="Mol. Biol. Evol.">
        <title>Broad Genomic Sampling Reveals a Smut Pathogenic Ancestry of the Fungal Clade Ustilaginomycotina.</title>
        <authorList>
            <person name="Kijpornyongpan T."/>
            <person name="Mondo S.J."/>
            <person name="Barry K."/>
            <person name="Sandor L."/>
            <person name="Lee J."/>
            <person name="Lipzen A."/>
            <person name="Pangilinan J."/>
            <person name="LaButti K."/>
            <person name="Hainaut M."/>
            <person name="Henrissat B."/>
            <person name="Grigoriev I.V."/>
            <person name="Spatafora J.W."/>
            <person name="Aime M.C."/>
        </authorList>
    </citation>
    <scope>NUCLEOTIDE SEQUENCE [LARGE SCALE GENOMIC DNA]</scope>
    <source>
        <strain evidence="2 3">MCA 5214</strain>
    </source>
</reference>
<dbReference type="GeneID" id="37030434"/>
<dbReference type="RefSeq" id="XP_025365162.1">
    <property type="nucleotide sequence ID" value="XM_025508611.1"/>
</dbReference>
<accession>A0A316UZ26</accession>
<dbReference type="AlphaFoldDB" id="A0A316UZ26"/>
<dbReference type="Gene3D" id="3.40.50.1820">
    <property type="entry name" value="alpha/beta hydrolase"/>
    <property type="match status" value="1"/>
</dbReference>